<organism evidence="2">
    <name type="scientific">Toxocara canis</name>
    <name type="common">Canine roundworm</name>
    <dbReference type="NCBI Taxonomy" id="6265"/>
    <lineage>
        <taxon>Eukaryota</taxon>
        <taxon>Metazoa</taxon>
        <taxon>Ecdysozoa</taxon>
        <taxon>Nematoda</taxon>
        <taxon>Chromadorea</taxon>
        <taxon>Rhabditida</taxon>
        <taxon>Spirurina</taxon>
        <taxon>Ascaridomorpha</taxon>
        <taxon>Ascaridoidea</taxon>
        <taxon>Toxocaridae</taxon>
        <taxon>Toxocara</taxon>
    </lineage>
</organism>
<feature type="region of interest" description="Disordered" evidence="1">
    <location>
        <begin position="17"/>
        <end position="49"/>
    </location>
</feature>
<evidence type="ECO:0000256" key="1">
    <source>
        <dbReference type="SAM" id="MobiDB-lite"/>
    </source>
</evidence>
<proteinExistence type="predicted"/>
<protein>
    <submittedName>
        <fullName evidence="2">Uncharacterized protein</fullName>
    </submittedName>
</protein>
<sequence>MKISMLSNQLSDVYDGRRLRNGTDEDEGSGSHISYSPIDDEDEGDSSGFDMDLPVVLDIAGSHRDVQEIIIPTMEQPKIILEELDNGCLQRAYEVVKMLKEEFSVRGHDLLQGEDVHE</sequence>
<dbReference type="AlphaFoldDB" id="A0A3P7GZU3"/>
<evidence type="ECO:0000313" key="2">
    <source>
        <dbReference type="EMBL" id="VDM27515.1"/>
    </source>
</evidence>
<name>A0A3P7GZU3_TOXCA</name>
<reference evidence="2" key="1">
    <citation type="submission" date="2018-11" db="EMBL/GenBank/DDBJ databases">
        <authorList>
            <consortium name="Pathogen Informatics"/>
        </authorList>
    </citation>
    <scope>NUCLEOTIDE SEQUENCE [LARGE SCALE GENOMIC DNA]</scope>
</reference>
<accession>A0A3P7GZU3</accession>
<dbReference type="EMBL" id="UYWY01001964">
    <property type="protein sequence ID" value="VDM27515.1"/>
    <property type="molecule type" value="Genomic_DNA"/>
</dbReference>
<gene>
    <name evidence="2" type="ORF">TCNE_LOCUS2127</name>
</gene>